<accession>A0A9W6U826</accession>
<protein>
    <submittedName>
        <fullName evidence="1">Unnamed protein product</fullName>
    </submittedName>
</protein>
<evidence type="ECO:0000313" key="1">
    <source>
        <dbReference type="EMBL" id="GMF27651.1"/>
    </source>
</evidence>
<evidence type="ECO:0000313" key="2">
    <source>
        <dbReference type="Proteomes" id="UP001165121"/>
    </source>
</evidence>
<comment type="caution">
    <text evidence="1">The sequence shown here is derived from an EMBL/GenBank/DDBJ whole genome shotgun (WGS) entry which is preliminary data.</text>
</comment>
<proteinExistence type="predicted"/>
<organism evidence="1 2">
    <name type="scientific">Phytophthora fragariaefolia</name>
    <dbReference type="NCBI Taxonomy" id="1490495"/>
    <lineage>
        <taxon>Eukaryota</taxon>
        <taxon>Sar</taxon>
        <taxon>Stramenopiles</taxon>
        <taxon>Oomycota</taxon>
        <taxon>Peronosporomycetes</taxon>
        <taxon>Peronosporales</taxon>
        <taxon>Peronosporaceae</taxon>
        <taxon>Phytophthora</taxon>
    </lineage>
</organism>
<reference evidence="1" key="1">
    <citation type="submission" date="2023-04" db="EMBL/GenBank/DDBJ databases">
        <title>Phytophthora fragariaefolia NBRC 109709.</title>
        <authorList>
            <person name="Ichikawa N."/>
            <person name="Sato H."/>
            <person name="Tonouchi N."/>
        </authorList>
    </citation>
    <scope>NUCLEOTIDE SEQUENCE</scope>
    <source>
        <strain evidence="1">NBRC 109709</strain>
    </source>
</reference>
<gene>
    <name evidence="1" type="ORF">Pfra01_000554500</name>
</gene>
<dbReference type="EMBL" id="BSXT01000442">
    <property type="protein sequence ID" value="GMF27651.1"/>
    <property type="molecule type" value="Genomic_DNA"/>
</dbReference>
<sequence length="225" mass="24661">MSSTTTRCPRCTTRRQIRRLKPYTLSISLVNTDFDDHGDASKLLDSYMQTKIHHELATASRATSRRVSAGHRQVVTAVATAVRHAHVAQHAEQHHPQLGHLLEPAHGIMPEFHGGHHVPVHKRRPGGPAAILRAGIPGIHVDGRAVILHRAERRIRSNERQQLSECVGPRVQQFSGDAAAHLQDRRHDHIAGVVAGGSERVRVLPAAAVPIAGSIGVHDTYDLVY</sequence>
<keyword evidence="2" id="KW-1185">Reference proteome</keyword>
<dbReference type="AlphaFoldDB" id="A0A9W6U826"/>
<dbReference type="Proteomes" id="UP001165121">
    <property type="component" value="Unassembled WGS sequence"/>
</dbReference>
<name>A0A9W6U826_9STRA</name>